<reference evidence="3 6" key="1">
    <citation type="journal article" date="2015" name="Parasit. Vectors">
        <title>Draft genome of the scabies mite.</title>
        <authorList>
            <person name="Rider S.D.Jr."/>
            <person name="Morgan M.S."/>
            <person name="Arlian L.G."/>
        </authorList>
    </citation>
    <scope>NUCLEOTIDE SEQUENCE [LARGE SCALE GENOMIC DNA]</scope>
    <source>
        <strain evidence="3">Arlian Lab</strain>
    </source>
</reference>
<gene>
    <name evidence="3" type="ORF">QR98_0030300</name>
    <name evidence="2" type="ORF">SSS_1714</name>
</gene>
<dbReference type="SMR" id="A0A132A2M0"/>
<dbReference type="GO" id="GO:0051016">
    <property type="term" value="P:barbed-end actin filament capping"/>
    <property type="evidence" value="ECO:0007669"/>
    <property type="project" value="TreeGrafter"/>
</dbReference>
<dbReference type="GO" id="GO:0015629">
    <property type="term" value="C:actin cytoskeleton"/>
    <property type="evidence" value="ECO:0007669"/>
    <property type="project" value="TreeGrafter"/>
</dbReference>
<dbReference type="InterPro" id="IPR007122">
    <property type="entry name" value="Villin/Gelsolin"/>
</dbReference>
<dbReference type="Pfam" id="PF00626">
    <property type="entry name" value="Gelsolin"/>
    <property type="match status" value="4"/>
</dbReference>
<dbReference type="OrthoDB" id="6375767at2759"/>
<keyword evidence="5" id="KW-1185">Reference proteome</keyword>
<dbReference type="InterPro" id="IPR007123">
    <property type="entry name" value="Gelsolin-like_dom"/>
</dbReference>
<dbReference type="PANTHER" id="PTHR11977">
    <property type="entry name" value="VILLIN"/>
    <property type="match status" value="1"/>
</dbReference>
<feature type="domain" description="Gelsolin-like" evidence="1">
    <location>
        <begin position="398"/>
        <end position="469"/>
    </location>
</feature>
<evidence type="ECO:0000259" key="1">
    <source>
        <dbReference type="Pfam" id="PF00626"/>
    </source>
</evidence>
<dbReference type="Proteomes" id="UP000070412">
    <property type="component" value="Unassembled WGS sequence"/>
</dbReference>
<dbReference type="AlphaFoldDB" id="A0A132A2M0"/>
<dbReference type="GO" id="GO:0005737">
    <property type="term" value="C:cytoplasm"/>
    <property type="evidence" value="ECO:0007669"/>
    <property type="project" value="TreeGrafter"/>
</dbReference>
<dbReference type="Proteomes" id="UP000616769">
    <property type="component" value="Unassembled WGS sequence"/>
</dbReference>
<accession>A0A132A2M0</accession>
<feature type="domain" description="Gelsolin-like" evidence="1">
    <location>
        <begin position="297"/>
        <end position="367"/>
    </location>
</feature>
<feature type="domain" description="Gelsolin-like" evidence="1">
    <location>
        <begin position="163"/>
        <end position="230"/>
    </location>
</feature>
<dbReference type="GO" id="GO:0051014">
    <property type="term" value="P:actin filament severing"/>
    <property type="evidence" value="ECO:0007669"/>
    <property type="project" value="TreeGrafter"/>
</dbReference>
<dbReference type="EMBL" id="WVUK01000048">
    <property type="protein sequence ID" value="KAF7495492.1"/>
    <property type="molecule type" value="Genomic_DNA"/>
</dbReference>
<reference evidence="5" key="2">
    <citation type="journal article" date="2020" name="PLoS Negl. Trop. Dis.">
        <title>High-quality nuclear genome for Sarcoptes scabiei-A critical resource for a neglected parasite.</title>
        <authorList>
            <person name="Korhonen P.K."/>
            <person name="Gasser R.B."/>
            <person name="Ma G."/>
            <person name="Wang T."/>
            <person name="Stroehlein A.J."/>
            <person name="Young N.D."/>
            <person name="Ang C.S."/>
            <person name="Fernando D.D."/>
            <person name="Lu H.C."/>
            <person name="Taylor S."/>
            <person name="Reynolds S.L."/>
            <person name="Mofiz E."/>
            <person name="Najaraj S.H."/>
            <person name="Gowda H."/>
            <person name="Madugundu A."/>
            <person name="Renuse S."/>
            <person name="Holt D."/>
            <person name="Pandey A."/>
            <person name="Papenfuss A.T."/>
            <person name="Fischer K."/>
        </authorList>
    </citation>
    <scope>NUCLEOTIDE SEQUENCE [LARGE SCALE GENOMIC DNA]</scope>
</reference>
<name>A0A132A2M0_SARSC</name>
<organism evidence="3 6">
    <name type="scientific">Sarcoptes scabiei</name>
    <name type="common">Itch mite</name>
    <name type="synonym">Acarus scabiei</name>
    <dbReference type="NCBI Taxonomy" id="52283"/>
    <lineage>
        <taxon>Eukaryota</taxon>
        <taxon>Metazoa</taxon>
        <taxon>Ecdysozoa</taxon>
        <taxon>Arthropoda</taxon>
        <taxon>Chelicerata</taxon>
        <taxon>Arachnida</taxon>
        <taxon>Acari</taxon>
        <taxon>Acariformes</taxon>
        <taxon>Sarcoptiformes</taxon>
        <taxon>Astigmata</taxon>
        <taxon>Psoroptidia</taxon>
        <taxon>Sarcoptoidea</taxon>
        <taxon>Sarcoptidae</taxon>
        <taxon>Sarcoptinae</taxon>
        <taxon>Sarcoptes</taxon>
    </lineage>
</organism>
<sequence>MAPNHDKAFDVLPVGHTFFYIWRIKKFELQPVPKEEYGTFYNGDCYIVICCTDTPSGGNCKMESKPLLQGHGYTHIHFWIGSESTKDEAGVAAIKSVELDDFLGGYPIQHREIGEFESRQFQSYFKDGIRYLKGGFDSGFNKVVDELKPTLMHIKGKKRPLVVECPAVSWKCMNNGDVFLLMVPKFIFIWTGKNSNRLERTTAVRVAQDLKSEFDRFKLQTVILDDGQEVEQTSGAEYDAFNRHLPLDDKDKDLKKFEKGFDWAAHDKEYETRERQFVILHKCFEGTDTIDINFVKNGPLSRADLDTNDTFIVENGPDGLWVWVGKKATQKEKSSALKFAMELIKKKKYPENTPVTKVIEDEESVEFKSLFESWKMTEAEKITNARLFRVSRNGIFKQVVQFEQQDLEEDNIMILDGIDKIFLWIGSNYADASKADLVAKRFLHEDKSGRKFQANQVIKVKQGSEDSAFKSFFPKWN</sequence>
<reference evidence="2" key="3">
    <citation type="submission" date="2020-01" db="EMBL/GenBank/DDBJ databases">
        <authorList>
            <person name="Korhonen P.K.K."/>
            <person name="Guangxu M.G."/>
            <person name="Wang T.W."/>
            <person name="Stroehlein A.J.S."/>
            <person name="Young N.D."/>
            <person name="Ang C.-S.A."/>
            <person name="Fernando D.W.F."/>
            <person name="Lu H.L."/>
            <person name="Taylor S.T."/>
            <person name="Ehtesham M.E.M."/>
            <person name="Najaraj S.H.N."/>
            <person name="Harsha G.H.G."/>
            <person name="Madugundu A.M."/>
            <person name="Renuse S.R."/>
            <person name="Holt D.H."/>
            <person name="Pandey A.P."/>
            <person name="Papenfuss A.P."/>
            <person name="Gasser R.B.G."/>
            <person name="Fischer K.F."/>
        </authorList>
    </citation>
    <scope>NUCLEOTIDE SEQUENCE</scope>
    <source>
        <strain evidence="2">SSS_KF_BRIS2020</strain>
    </source>
</reference>
<dbReference type="CDD" id="cd11290">
    <property type="entry name" value="gelsolin_S1_like"/>
    <property type="match status" value="1"/>
</dbReference>
<dbReference type="InterPro" id="IPR029006">
    <property type="entry name" value="ADF-H/Gelsolin-like_dom_sf"/>
</dbReference>
<protein>
    <submittedName>
        <fullName evidence="2">Gelsolin-like protein 1</fullName>
    </submittedName>
    <submittedName>
        <fullName evidence="3">Sar s 16 allergen (Gelsolin-like protein)</fullName>
    </submittedName>
</protein>
<dbReference type="EnsemblMetazoa" id="SSS_1714s_mrna">
    <property type="protein sequence ID" value="KAF7495492.1"/>
    <property type="gene ID" value="SSS_1714"/>
</dbReference>
<dbReference type="OMA" id="TQWASSW"/>
<dbReference type="VEuPathDB" id="VectorBase:SSCA006066"/>
<proteinExistence type="predicted"/>
<reference evidence="4" key="4">
    <citation type="submission" date="2022-06" db="UniProtKB">
        <authorList>
            <consortium name="EnsemblMetazoa"/>
        </authorList>
    </citation>
    <scope>IDENTIFICATION</scope>
</reference>
<evidence type="ECO:0000313" key="3">
    <source>
        <dbReference type="EMBL" id="KPM04580.1"/>
    </source>
</evidence>
<dbReference type="SUPFAM" id="SSF55753">
    <property type="entry name" value="Actin depolymerizing proteins"/>
    <property type="match status" value="4"/>
</dbReference>
<dbReference type="GO" id="GO:0008154">
    <property type="term" value="P:actin polymerization or depolymerization"/>
    <property type="evidence" value="ECO:0007669"/>
    <property type="project" value="TreeGrafter"/>
</dbReference>
<evidence type="ECO:0000313" key="4">
    <source>
        <dbReference type="EnsemblMetazoa" id="KAF7495492.1"/>
    </source>
</evidence>
<evidence type="ECO:0000313" key="5">
    <source>
        <dbReference type="Proteomes" id="UP000070412"/>
    </source>
</evidence>
<dbReference type="PANTHER" id="PTHR11977:SF57">
    <property type="entry name" value="VILLIN-LIKE PROTEIN QUAIL"/>
    <property type="match status" value="1"/>
</dbReference>
<feature type="domain" description="Gelsolin-like" evidence="1">
    <location>
        <begin position="27"/>
        <end position="121"/>
    </location>
</feature>
<evidence type="ECO:0000313" key="2">
    <source>
        <dbReference type="EMBL" id="KAF7495492.1"/>
    </source>
</evidence>
<dbReference type="GO" id="GO:0051015">
    <property type="term" value="F:actin filament binding"/>
    <property type="evidence" value="ECO:0007669"/>
    <property type="project" value="InterPro"/>
</dbReference>
<dbReference type="SMART" id="SM00262">
    <property type="entry name" value="GEL"/>
    <property type="match status" value="4"/>
</dbReference>
<dbReference type="Gene3D" id="3.40.20.10">
    <property type="entry name" value="Severin"/>
    <property type="match status" value="4"/>
</dbReference>
<evidence type="ECO:0000313" key="6">
    <source>
        <dbReference type="Proteomes" id="UP000616769"/>
    </source>
</evidence>
<dbReference type="GO" id="GO:0005546">
    <property type="term" value="F:phosphatidylinositol-4,5-bisphosphate binding"/>
    <property type="evidence" value="ECO:0007669"/>
    <property type="project" value="TreeGrafter"/>
</dbReference>
<dbReference type="EMBL" id="JXLN01009438">
    <property type="protein sequence ID" value="KPM04580.1"/>
    <property type="molecule type" value="Genomic_DNA"/>
</dbReference>